<reference evidence="3" key="1">
    <citation type="journal article" date="2019" name="Int. J. Syst. Evol. Microbiol.">
        <title>The Global Catalogue of Microorganisms (GCM) 10K type strain sequencing project: providing services to taxonomists for standard genome sequencing and annotation.</title>
        <authorList>
            <consortium name="The Broad Institute Genomics Platform"/>
            <consortium name="The Broad Institute Genome Sequencing Center for Infectious Disease"/>
            <person name="Wu L."/>
            <person name="Ma J."/>
        </authorList>
    </citation>
    <scope>NUCLEOTIDE SEQUENCE [LARGE SCALE GENOMIC DNA]</scope>
    <source>
        <strain evidence="3">CCUG 61697</strain>
    </source>
</reference>
<protein>
    <submittedName>
        <fullName evidence="2">Helix-turn-helix domain-containing protein</fullName>
    </submittedName>
</protein>
<organism evidence="2 3">
    <name type="scientific">Methyloligella solikamskensis</name>
    <dbReference type="NCBI Taxonomy" id="1177756"/>
    <lineage>
        <taxon>Bacteria</taxon>
        <taxon>Pseudomonadati</taxon>
        <taxon>Pseudomonadota</taxon>
        <taxon>Alphaproteobacteria</taxon>
        <taxon>Hyphomicrobiales</taxon>
        <taxon>Hyphomicrobiaceae</taxon>
        <taxon>Methyloligella</taxon>
    </lineage>
</organism>
<comment type="caution">
    <text evidence="2">The sequence shown here is derived from an EMBL/GenBank/DDBJ whole genome shotgun (WGS) entry which is preliminary data.</text>
</comment>
<dbReference type="SUPFAM" id="SSF46955">
    <property type="entry name" value="Putative DNA-binding domain"/>
    <property type="match status" value="1"/>
</dbReference>
<feature type="region of interest" description="Disordered" evidence="1">
    <location>
        <begin position="129"/>
        <end position="158"/>
    </location>
</feature>
<evidence type="ECO:0000313" key="3">
    <source>
        <dbReference type="Proteomes" id="UP001597102"/>
    </source>
</evidence>
<dbReference type="EMBL" id="JBHTJO010000001">
    <property type="protein sequence ID" value="MFD0985507.1"/>
    <property type="molecule type" value="Genomic_DNA"/>
</dbReference>
<dbReference type="RefSeq" id="WP_379090535.1">
    <property type="nucleotide sequence ID" value="NZ_JBHTJO010000001.1"/>
</dbReference>
<proteinExistence type="predicted"/>
<dbReference type="InterPro" id="IPR009061">
    <property type="entry name" value="DNA-bd_dom_put_sf"/>
</dbReference>
<sequence>MIEVAEALGRSRTTVNRWIRHGLPTLSPDRSPLILGAELRDWLKTQRDARKHPCALFELYCCHCHLPRAVASGSGRILQRSLKTVAVQGRCAVCNTRMKMTRSRSDLSELERHFGSMKPELPALDVCPNPGADSLIRPLPILPPDQAPKGQEDEQKEC</sequence>
<dbReference type="Gene3D" id="1.10.10.10">
    <property type="entry name" value="Winged helix-like DNA-binding domain superfamily/Winged helix DNA-binding domain"/>
    <property type="match status" value="1"/>
</dbReference>
<evidence type="ECO:0000256" key="1">
    <source>
        <dbReference type="SAM" id="MobiDB-lite"/>
    </source>
</evidence>
<name>A0ABW3J4Z8_9HYPH</name>
<evidence type="ECO:0000313" key="2">
    <source>
        <dbReference type="EMBL" id="MFD0985507.1"/>
    </source>
</evidence>
<dbReference type="InterPro" id="IPR036388">
    <property type="entry name" value="WH-like_DNA-bd_sf"/>
</dbReference>
<keyword evidence="3" id="KW-1185">Reference proteome</keyword>
<accession>A0ABW3J4Z8</accession>
<dbReference type="Proteomes" id="UP001597102">
    <property type="component" value="Unassembled WGS sequence"/>
</dbReference>
<gene>
    <name evidence="2" type="ORF">ACFQ2F_00140</name>
</gene>